<feature type="compositionally biased region" description="Basic and acidic residues" evidence="1">
    <location>
        <begin position="1"/>
        <end position="17"/>
    </location>
</feature>
<gene>
    <name evidence="3" type="ORF">D3C57_149160</name>
</gene>
<organism evidence="3 4">
    <name type="scientific">Streptomyces rapamycinicus (strain ATCC 29253 / DSM 41530 / NRRL 5491 / AYB-994)</name>
    <name type="common">Streptomyces hygroscopicus (strain ATCC 29253)</name>
    <dbReference type="NCBI Taxonomy" id="1343740"/>
    <lineage>
        <taxon>Bacteria</taxon>
        <taxon>Bacillati</taxon>
        <taxon>Actinomycetota</taxon>
        <taxon>Actinomycetes</taxon>
        <taxon>Kitasatosporales</taxon>
        <taxon>Streptomycetaceae</taxon>
        <taxon>Streptomyces</taxon>
        <taxon>Streptomyces violaceusniger group</taxon>
    </lineage>
</organism>
<sequence length="602" mass="63231">MHGRDLAALRDRAERAAADALAWIAPPPPEHPAAGTGSKDPGSQDPRSQDPGSQDPGPDGPSDGPAATRAPDGTRPPLTADSTLLDRHITELDGLEAELAAAVADGDALLCTVRARLGGLYAERYGRDPTDGDRSRGLRVLRAARAPAVLGPRDERASAFHLVRLLLTPAMTAGWDGTLSRLLESFDIGRRVALGDPELTADLTELRGLVADLAPTLPEEAAESLFWAADILERVPAVVRSRDLGQMADLAEQTAQRLPGRGSDLVRGYGTTEGGRGKAEDGRGERDAPVRLVLVPCGNLGAVPWHAARLPGPRDGVRRRYAYACEDAVISYAASGGEFLRAARRGRVPANERAVLVADPSGDLTWAQDEVTALRTAYYTEALLYGWHEDAPGHALGTPDDVLFHLPGGPAAPAASLLHLVAHGLAGLRPTDSALHLAGPDTADAPDPADTPAPGRLTVTRILDVPAGERAATGPLIVLSACETDLSSRDHDEALTPTTALLARGATDVVGSRWKVSDSASAALMVVFHHRLTVVGLAPPDALRAAQLWMLDHDRHPVPGLTGLLLAETQRDAGGLARTVSWAGFIHQGNPAPHAPVEGRQA</sequence>
<dbReference type="Proteomes" id="UP000281594">
    <property type="component" value="Unassembled WGS sequence"/>
</dbReference>
<comment type="caution">
    <text evidence="3">The sequence shown here is derived from an EMBL/GenBank/DDBJ whole genome shotgun (WGS) entry which is preliminary data.</text>
</comment>
<name>A0A3L8QZH1_STRRN</name>
<dbReference type="InterPro" id="IPR024983">
    <property type="entry name" value="CHAT_dom"/>
</dbReference>
<evidence type="ECO:0000259" key="2">
    <source>
        <dbReference type="Pfam" id="PF12770"/>
    </source>
</evidence>
<evidence type="ECO:0000256" key="1">
    <source>
        <dbReference type="SAM" id="MobiDB-lite"/>
    </source>
</evidence>
<dbReference type="Pfam" id="PF12770">
    <property type="entry name" value="CHAT"/>
    <property type="match status" value="1"/>
</dbReference>
<proteinExistence type="predicted"/>
<feature type="compositionally biased region" description="Low complexity" evidence="1">
    <location>
        <begin position="49"/>
        <end position="65"/>
    </location>
</feature>
<protein>
    <submittedName>
        <fullName evidence="3">CHAT domain-containing protein</fullName>
    </submittedName>
</protein>
<dbReference type="EMBL" id="QYCY01000004">
    <property type="protein sequence ID" value="RLV72677.1"/>
    <property type="molecule type" value="Genomic_DNA"/>
</dbReference>
<reference evidence="3 4" key="1">
    <citation type="journal article" date="2018" name="J. Biol. Chem.">
        <title>Discovery of the actinoplanic acid pathway in Streptomyces rapamycinicus reveals a genetically conserved synergism with rapamycin.</title>
        <authorList>
            <person name="Mrak P."/>
            <person name="Krastel P."/>
            <person name="Pivk Lukancic P."/>
            <person name="Tao J."/>
            <person name="Pistorius D."/>
            <person name="Moore C.M."/>
        </authorList>
    </citation>
    <scope>NUCLEOTIDE SEQUENCE [LARGE SCALE GENOMIC DNA]</scope>
    <source>
        <strain evidence="3 4">NRRL 5491</strain>
    </source>
</reference>
<evidence type="ECO:0000313" key="3">
    <source>
        <dbReference type="EMBL" id="RLV72677.1"/>
    </source>
</evidence>
<feature type="region of interest" description="Disordered" evidence="1">
    <location>
        <begin position="261"/>
        <end position="285"/>
    </location>
</feature>
<feature type="domain" description="CHAT" evidence="2">
    <location>
        <begin position="287"/>
        <end position="590"/>
    </location>
</feature>
<dbReference type="AlphaFoldDB" id="A0A3L8QZH1"/>
<evidence type="ECO:0000313" key="4">
    <source>
        <dbReference type="Proteomes" id="UP000281594"/>
    </source>
</evidence>
<accession>A0A3L8QZH1</accession>
<feature type="region of interest" description="Disordered" evidence="1">
    <location>
        <begin position="1"/>
        <end position="82"/>
    </location>
</feature>
<dbReference type="RefSeq" id="WP_121826576.1">
    <property type="nucleotide sequence ID" value="NC_022785.1"/>
</dbReference>
<feature type="compositionally biased region" description="Basic and acidic residues" evidence="1">
    <location>
        <begin position="275"/>
        <end position="285"/>
    </location>
</feature>